<evidence type="ECO:0000256" key="2">
    <source>
        <dbReference type="ARBA" id="ARBA00023002"/>
    </source>
</evidence>
<dbReference type="PROSITE" id="PS00070">
    <property type="entry name" value="ALDEHYDE_DEHYDR_CYS"/>
    <property type="match status" value="1"/>
</dbReference>
<dbReference type="GO" id="GO:0008911">
    <property type="term" value="F:lactaldehyde dehydrogenase (NAD+) activity"/>
    <property type="evidence" value="ECO:0007669"/>
    <property type="project" value="TreeGrafter"/>
</dbReference>
<dbReference type="Pfam" id="PF00171">
    <property type="entry name" value="Aldedh"/>
    <property type="match status" value="1"/>
</dbReference>
<evidence type="ECO:0000256" key="3">
    <source>
        <dbReference type="PROSITE-ProRule" id="PRU10007"/>
    </source>
</evidence>
<dbReference type="PANTHER" id="PTHR42991">
    <property type="entry name" value="ALDEHYDE DEHYDROGENASE"/>
    <property type="match status" value="1"/>
</dbReference>
<dbReference type="Gene3D" id="3.40.309.10">
    <property type="entry name" value="Aldehyde Dehydrogenase, Chain A, domain 2"/>
    <property type="match status" value="1"/>
</dbReference>
<feature type="domain" description="Aldehyde dehydrogenase" evidence="5">
    <location>
        <begin position="17"/>
        <end position="471"/>
    </location>
</feature>
<dbReference type="Proteomes" id="UP000028537">
    <property type="component" value="Unassembled WGS sequence"/>
</dbReference>
<dbReference type="InterPro" id="IPR016160">
    <property type="entry name" value="Ald_DH_CS_CYS"/>
</dbReference>
<dbReference type="AlphaFoldDB" id="A0A084F059"/>
<dbReference type="InterPro" id="IPR016162">
    <property type="entry name" value="Ald_DH_N"/>
</dbReference>
<comment type="caution">
    <text evidence="6">The sequence shown here is derived from an EMBL/GenBank/DDBJ whole genome shotgun (WGS) entry which is preliminary data.</text>
</comment>
<dbReference type="EMBL" id="JFDP01000037">
    <property type="protein sequence ID" value="KEZ23601.1"/>
    <property type="molecule type" value="Genomic_DNA"/>
</dbReference>
<evidence type="ECO:0000256" key="1">
    <source>
        <dbReference type="ARBA" id="ARBA00009986"/>
    </source>
</evidence>
<dbReference type="SUPFAM" id="SSF53720">
    <property type="entry name" value="ALDH-like"/>
    <property type="match status" value="1"/>
</dbReference>
<gene>
    <name evidence="6" type="primary">gapN</name>
    <name evidence="6" type="ORF">UDIV_2510</name>
</gene>
<evidence type="ECO:0000256" key="4">
    <source>
        <dbReference type="RuleBase" id="RU003345"/>
    </source>
</evidence>
<sequence length="476" mass="52460">MNQIKTLINGQFINTKNSLEVYNPANNELLALVPNIDDEAQINDIFKQAHNAYLKYKDSSIEDRVALLEKFASLIESNKEELATIIMNEVAKGYKDSLVEVERSVEYMRATNVEYLKLIKNPTVFDQSIHGVKNKVATYYRLPVGVVLAISPFNYPINLLISKLAPALVAGNSVVYKPSTQGAMIGIKLAELAHQAGYAPGVINCLTTDARKYGDLLVTNQYVKALSFTGGPKVGNRMAQITSKISLVLELGGKDPALVLDDADLELAANEIVKGAFSYSGQRCTAIKRVFVSSKNHDQLLTLINQKVNQLTVGLPKDNPTIVPLINNNTVKYNIDLLEDAKSKGAVWCQELKVDHSHNLLYPMVVDQVNEQMRIAWEEPFGPILPIIVYDHLDQALELINRSEYGLQASVFTSNLDNIEQLALQIESGTININRSSSRGPDILPFFGVKDSGFGIQGIVDAILSMTTIKGVVINK</sequence>
<dbReference type="CDD" id="cd07082">
    <property type="entry name" value="ALDH_F11_NP-GAPDH"/>
    <property type="match status" value="1"/>
</dbReference>
<dbReference type="Gene3D" id="3.40.605.10">
    <property type="entry name" value="Aldehyde Dehydrogenase, Chain A, domain 1"/>
    <property type="match status" value="1"/>
</dbReference>
<dbReference type="InterPro" id="IPR015590">
    <property type="entry name" value="Aldehyde_DH_dom"/>
</dbReference>
<dbReference type="InterPro" id="IPR029510">
    <property type="entry name" value="Ald_DH_CS_GLU"/>
</dbReference>
<name>A0A084F059_9BACT</name>
<reference evidence="6 7" key="1">
    <citation type="submission" date="2014-02" db="EMBL/GenBank/DDBJ databases">
        <title>Genome sequence of Ureaplasma diversum strain 246.</title>
        <authorList>
            <person name="Sirand-Pugnet P."/>
            <person name="Breton M."/>
            <person name="Dordet-Frisoni E."/>
            <person name="Baranowski E."/>
            <person name="Barre A."/>
            <person name="Couture C."/>
            <person name="Dupuy V."/>
            <person name="Gaurivaud P."/>
            <person name="Jacob D."/>
            <person name="Lemaitre C."/>
            <person name="Manso-Silvan L."/>
            <person name="Nikolski M."/>
            <person name="Nouvel L.-X."/>
            <person name="Poumarat F."/>
            <person name="Tardy F."/>
            <person name="Thebault P."/>
            <person name="Theil S."/>
            <person name="Citti C."/>
            <person name="Thiaucourt F."/>
            <person name="Blanchard A."/>
        </authorList>
    </citation>
    <scope>NUCLEOTIDE SEQUENCE [LARGE SCALE GENOMIC DNA]</scope>
    <source>
        <strain evidence="6 7">NCTC 246</strain>
    </source>
</reference>
<dbReference type="PANTHER" id="PTHR42991:SF1">
    <property type="entry name" value="ALDEHYDE DEHYDROGENASE"/>
    <property type="match status" value="1"/>
</dbReference>
<evidence type="ECO:0000313" key="7">
    <source>
        <dbReference type="Proteomes" id="UP000028537"/>
    </source>
</evidence>
<feature type="active site" evidence="3">
    <location>
        <position position="250"/>
    </location>
</feature>
<organism evidence="6 7">
    <name type="scientific">Ureaplasma diversum NCTC 246</name>
    <dbReference type="NCBI Taxonomy" id="1188241"/>
    <lineage>
        <taxon>Bacteria</taxon>
        <taxon>Bacillati</taxon>
        <taxon>Mycoplasmatota</taxon>
        <taxon>Mycoplasmoidales</taxon>
        <taxon>Mycoplasmoidaceae</taxon>
        <taxon>Ureaplasma</taxon>
    </lineage>
</organism>
<dbReference type="InterPro" id="IPR016163">
    <property type="entry name" value="Ald_DH_C"/>
</dbReference>
<protein>
    <submittedName>
        <fullName evidence="6">Glyceraldehyde-3-phosphate dehydrogenase (NADP)</fullName>
    </submittedName>
</protein>
<keyword evidence="7" id="KW-1185">Reference proteome</keyword>
<keyword evidence="2 4" id="KW-0560">Oxidoreductase</keyword>
<comment type="similarity">
    <text evidence="1 4">Belongs to the aldehyde dehydrogenase family.</text>
</comment>
<proteinExistence type="inferred from homology"/>
<evidence type="ECO:0000313" key="6">
    <source>
        <dbReference type="EMBL" id="KEZ23601.1"/>
    </source>
</evidence>
<dbReference type="PROSITE" id="PS00687">
    <property type="entry name" value="ALDEHYDE_DEHYDR_GLU"/>
    <property type="match status" value="1"/>
</dbReference>
<dbReference type="InterPro" id="IPR016161">
    <property type="entry name" value="Ald_DH/histidinol_DH"/>
</dbReference>
<dbReference type="eggNOG" id="COG1012">
    <property type="taxonomic scope" value="Bacteria"/>
</dbReference>
<accession>A0A084F059</accession>
<dbReference type="InterPro" id="IPR051020">
    <property type="entry name" value="ALDH-related_metabolic_enz"/>
</dbReference>
<evidence type="ECO:0000259" key="5">
    <source>
        <dbReference type="Pfam" id="PF00171"/>
    </source>
</evidence>
<dbReference type="RefSeq" id="WP_038102319.1">
    <property type="nucleotide sequence ID" value="NZ_JFDP01000037.1"/>
</dbReference>
<dbReference type="OrthoDB" id="9762913at2"/>